<keyword evidence="2" id="KW-1185">Reference proteome</keyword>
<dbReference type="EMBL" id="GL376602">
    <property type="status" value="NOT_ANNOTATED_CDS"/>
    <property type="molecule type" value="Genomic_DNA"/>
</dbReference>
<dbReference type="AlphaFoldDB" id="K3WZF1"/>
<evidence type="ECO:0000313" key="1">
    <source>
        <dbReference type="EnsemblProtists" id="PYU1_T010350"/>
    </source>
</evidence>
<proteinExistence type="predicted"/>
<protein>
    <submittedName>
        <fullName evidence="1">Uncharacterized protein</fullName>
    </submittedName>
</protein>
<dbReference type="HOGENOM" id="CLU_3093895_0_0_1"/>
<dbReference type="VEuPathDB" id="FungiDB:PYU1_G010330"/>
<dbReference type="InParanoid" id="K3WZF1"/>
<evidence type="ECO:0000313" key="2">
    <source>
        <dbReference type="Proteomes" id="UP000019132"/>
    </source>
</evidence>
<reference evidence="2" key="2">
    <citation type="submission" date="2010-04" db="EMBL/GenBank/DDBJ databases">
        <authorList>
            <person name="Buell R."/>
            <person name="Hamilton J."/>
            <person name="Hostetler J."/>
        </authorList>
    </citation>
    <scope>NUCLEOTIDE SEQUENCE [LARGE SCALE GENOMIC DNA]</scope>
    <source>
        <strain evidence="2">DAOM:BR144</strain>
    </source>
</reference>
<dbReference type="EnsemblProtists" id="PYU1_T010350">
    <property type="protein sequence ID" value="PYU1_T010350"/>
    <property type="gene ID" value="PYU1_G010330"/>
</dbReference>
<dbReference type="Proteomes" id="UP000019132">
    <property type="component" value="Unassembled WGS sequence"/>
</dbReference>
<organism evidence="1 2">
    <name type="scientific">Globisporangium ultimum (strain ATCC 200006 / CBS 805.95 / DAOM BR144)</name>
    <name type="common">Pythium ultimum</name>
    <dbReference type="NCBI Taxonomy" id="431595"/>
    <lineage>
        <taxon>Eukaryota</taxon>
        <taxon>Sar</taxon>
        <taxon>Stramenopiles</taxon>
        <taxon>Oomycota</taxon>
        <taxon>Peronosporomycetes</taxon>
        <taxon>Pythiales</taxon>
        <taxon>Pythiaceae</taxon>
        <taxon>Globisporangium</taxon>
    </lineage>
</organism>
<reference evidence="2" key="1">
    <citation type="journal article" date="2010" name="Genome Biol.">
        <title>Genome sequence of the necrotrophic plant pathogen Pythium ultimum reveals original pathogenicity mechanisms and effector repertoire.</title>
        <authorList>
            <person name="Levesque C.A."/>
            <person name="Brouwer H."/>
            <person name="Cano L."/>
            <person name="Hamilton J.P."/>
            <person name="Holt C."/>
            <person name="Huitema E."/>
            <person name="Raffaele S."/>
            <person name="Robideau G.P."/>
            <person name="Thines M."/>
            <person name="Win J."/>
            <person name="Zerillo M.M."/>
            <person name="Beakes G.W."/>
            <person name="Boore J.L."/>
            <person name="Busam D."/>
            <person name="Dumas B."/>
            <person name="Ferriera S."/>
            <person name="Fuerstenberg S.I."/>
            <person name="Gachon C.M."/>
            <person name="Gaulin E."/>
            <person name="Govers F."/>
            <person name="Grenville-Briggs L."/>
            <person name="Horner N."/>
            <person name="Hostetler J."/>
            <person name="Jiang R.H."/>
            <person name="Johnson J."/>
            <person name="Krajaejun T."/>
            <person name="Lin H."/>
            <person name="Meijer H.J."/>
            <person name="Moore B."/>
            <person name="Morris P."/>
            <person name="Phuntmart V."/>
            <person name="Puiu D."/>
            <person name="Shetty J."/>
            <person name="Stajich J.E."/>
            <person name="Tripathy S."/>
            <person name="Wawra S."/>
            <person name="van West P."/>
            <person name="Whitty B.R."/>
            <person name="Coutinho P.M."/>
            <person name="Henrissat B."/>
            <person name="Martin F."/>
            <person name="Thomas P.D."/>
            <person name="Tyler B.M."/>
            <person name="De Vries R.P."/>
            <person name="Kamoun S."/>
            <person name="Yandell M."/>
            <person name="Tisserat N."/>
            <person name="Buell C.R."/>
        </authorList>
    </citation>
    <scope>NUCLEOTIDE SEQUENCE</scope>
    <source>
        <strain evidence="2">DAOM:BR144</strain>
    </source>
</reference>
<sequence>MDRGTFVTHCVMESFEATSQWKAFRVWQQLIQTRIQGHHIQTISVDAPYRIT</sequence>
<name>K3WZF1_GLOUD</name>
<accession>K3WZF1</accession>
<reference evidence="1" key="3">
    <citation type="submission" date="2015-02" db="UniProtKB">
        <authorList>
            <consortium name="EnsemblProtists"/>
        </authorList>
    </citation>
    <scope>IDENTIFICATION</scope>
    <source>
        <strain evidence="1">DAOM BR144</strain>
    </source>
</reference>